<proteinExistence type="predicted"/>
<keyword evidence="4" id="KW-0677">Repeat</keyword>
<evidence type="ECO:0000256" key="3">
    <source>
        <dbReference type="ARBA" id="ARBA00022723"/>
    </source>
</evidence>
<dbReference type="KEGG" id="egd:GS424_013750"/>
<accession>A0A6L7IWA2</accession>
<dbReference type="InterPro" id="IPR017896">
    <property type="entry name" value="4Fe4S_Fe-S-bd"/>
</dbReference>
<dbReference type="SUPFAM" id="SSF54862">
    <property type="entry name" value="4Fe-4S ferredoxins"/>
    <property type="match status" value="1"/>
</dbReference>
<keyword evidence="7" id="KW-0411">Iron-sulfur</keyword>
<feature type="region of interest" description="Disordered" evidence="8">
    <location>
        <begin position="164"/>
        <end position="207"/>
    </location>
</feature>
<evidence type="ECO:0000256" key="1">
    <source>
        <dbReference type="ARBA" id="ARBA00022448"/>
    </source>
</evidence>
<evidence type="ECO:0000256" key="6">
    <source>
        <dbReference type="ARBA" id="ARBA00023004"/>
    </source>
</evidence>
<evidence type="ECO:0000256" key="7">
    <source>
        <dbReference type="ARBA" id="ARBA00023014"/>
    </source>
</evidence>
<gene>
    <name evidence="10" type="ORF">GS424_013750</name>
</gene>
<evidence type="ECO:0000313" key="11">
    <source>
        <dbReference type="Proteomes" id="UP000478463"/>
    </source>
</evidence>
<keyword evidence="1" id="KW-0813">Transport</keyword>
<dbReference type="Proteomes" id="UP000478463">
    <property type="component" value="Chromosome"/>
</dbReference>
<dbReference type="GO" id="GO:0046872">
    <property type="term" value="F:metal ion binding"/>
    <property type="evidence" value="ECO:0007669"/>
    <property type="project" value="UniProtKB-KW"/>
</dbReference>
<keyword evidence="2" id="KW-0004">4Fe-4S</keyword>
<reference evidence="10 11" key="1">
    <citation type="submission" date="2020-10" db="EMBL/GenBank/DDBJ databases">
        <title>Eggerthella sp. nov., isolated from human feces.</title>
        <authorList>
            <person name="Yajun G."/>
        </authorList>
    </citation>
    <scope>NUCLEOTIDE SEQUENCE [LARGE SCALE GENOMIC DNA]</scope>
    <source>
        <strain evidence="10 11">HF-1101</strain>
    </source>
</reference>
<sequence>MSQWGFYHNADACVGCKACVIACKDKNDLALGRKLRRVYDYAGGSWKVDEQGACRQEGSFVYSISVACMHCASPLCVANCPSGAMTKREDGIVYVDTDLCIACGTCAKSCPYGQPFVDEDRAHSVKCDFCRLLVDQGEEPACVAACVTRALSFGELSELEAQHGSVHAVPPLPDDTGTNPSLVLTPSRLNPDGALPGKVINPEEEVL</sequence>
<evidence type="ECO:0000256" key="5">
    <source>
        <dbReference type="ARBA" id="ARBA00022982"/>
    </source>
</evidence>
<dbReference type="InterPro" id="IPR017900">
    <property type="entry name" value="4Fe4S_Fe_S_CS"/>
</dbReference>
<evidence type="ECO:0000259" key="9">
    <source>
        <dbReference type="PROSITE" id="PS51379"/>
    </source>
</evidence>
<keyword evidence="5" id="KW-0249">Electron transport</keyword>
<organism evidence="10 11">
    <name type="scientific">Eggerthella guodeyinii</name>
    <dbReference type="NCBI Taxonomy" id="2690837"/>
    <lineage>
        <taxon>Bacteria</taxon>
        <taxon>Bacillati</taxon>
        <taxon>Actinomycetota</taxon>
        <taxon>Coriobacteriia</taxon>
        <taxon>Eggerthellales</taxon>
        <taxon>Eggerthellaceae</taxon>
        <taxon>Eggerthella</taxon>
    </lineage>
</organism>
<evidence type="ECO:0000256" key="2">
    <source>
        <dbReference type="ARBA" id="ARBA00022485"/>
    </source>
</evidence>
<feature type="domain" description="4Fe-4S ferredoxin-type" evidence="9">
    <location>
        <begin position="91"/>
        <end position="120"/>
    </location>
</feature>
<feature type="domain" description="4Fe-4S ferredoxin-type" evidence="9">
    <location>
        <begin position="58"/>
        <end position="90"/>
    </location>
</feature>
<keyword evidence="3" id="KW-0479">Metal-binding</keyword>
<dbReference type="Pfam" id="PF13247">
    <property type="entry name" value="Fer4_11"/>
    <property type="match status" value="1"/>
</dbReference>
<keyword evidence="6" id="KW-0408">Iron</keyword>
<feature type="domain" description="4Fe-4S ferredoxin-type" evidence="9">
    <location>
        <begin position="4"/>
        <end position="34"/>
    </location>
</feature>
<feature type="compositionally biased region" description="Polar residues" evidence="8">
    <location>
        <begin position="176"/>
        <end position="188"/>
    </location>
</feature>
<dbReference type="GO" id="GO:0051539">
    <property type="term" value="F:4 iron, 4 sulfur cluster binding"/>
    <property type="evidence" value="ECO:0007669"/>
    <property type="project" value="UniProtKB-KW"/>
</dbReference>
<evidence type="ECO:0000256" key="8">
    <source>
        <dbReference type="SAM" id="MobiDB-lite"/>
    </source>
</evidence>
<dbReference type="CDD" id="cd16371">
    <property type="entry name" value="DMSOR_beta_like"/>
    <property type="match status" value="1"/>
</dbReference>
<dbReference type="PROSITE" id="PS00198">
    <property type="entry name" value="4FE4S_FER_1"/>
    <property type="match status" value="1"/>
</dbReference>
<dbReference type="PROSITE" id="PS51379">
    <property type="entry name" value="4FE4S_FER_2"/>
    <property type="match status" value="3"/>
</dbReference>
<name>A0A6L7IWA2_9ACTN</name>
<dbReference type="InterPro" id="IPR050954">
    <property type="entry name" value="ET_IronSulfur_Cluster-Binding"/>
</dbReference>
<dbReference type="Gene3D" id="3.30.70.20">
    <property type="match status" value="2"/>
</dbReference>
<protein>
    <submittedName>
        <fullName evidence="10">4Fe-4S dicluster domain-containing protein</fullName>
    </submittedName>
</protein>
<dbReference type="AlphaFoldDB" id="A0A6L7IWA2"/>
<evidence type="ECO:0000313" key="10">
    <source>
        <dbReference type="EMBL" id="QOS70049.1"/>
    </source>
</evidence>
<dbReference type="PANTHER" id="PTHR43177:SF5">
    <property type="entry name" value="ANAEROBIC DIMETHYL SULFOXIDE REDUCTASE CHAIN B-RELATED"/>
    <property type="match status" value="1"/>
</dbReference>
<dbReference type="EMBL" id="CP063310">
    <property type="protein sequence ID" value="QOS70049.1"/>
    <property type="molecule type" value="Genomic_DNA"/>
</dbReference>
<evidence type="ECO:0000256" key="4">
    <source>
        <dbReference type="ARBA" id="ARBA00022737"/>
    </source>
</evidence>
<dbReference type="PANTHER" id="PTHR43177">
    <property type="entry name" value="PROTEIN NRFC"/>
    <property type="match status" value="1"/>
</dbReference>